<dbReference type="EMBL" id="JNVC02000015">
    <property type="protein sequence ID" value="KEZ47948.1"/>
    <property type="molecule type" value="Genomic_DNA"/>
</dbReference>
<reference evidence="1 2" key="1">
    <citation type="journal article" date="2005" name="Int. J. Syst. Evol. Microbiol.">
        <title>Bacillus cibi sp. nov., isolated from jeotgal, a traditional Korean fermented seafood.</title>
        <authorList>
            <person name="Yoon J.H."/>
            <person name="Lee C.H."/>
            <person name="Oh T.K."/>
        </authorList>
    </citation>
    <scope>NUCLEOTIDE SEQUENCE [LARGE SCALE GENOMIC DNA]</scope>
    <source>
        <strain evidence="1 2">DSM 16189</strain>
    </source>
</reference>
<evidence type="ECO:0000313" key="1">
    <source>
        <dbReference type="EMBL" id="KEZ47948.1"/>
    </source>
</evidence>
<gene>
    <name evidence="1" type="ORF">GS18_0218365</name>
</gene>
<keyword evidence="2" id="KW-1185">Reference proteome</keyword>
<dbReference type="Proteomes" id="UP000028549">
    <property type="component" value="Unassembled WGS sequence"/>
</dbReference>
<proteinExistence type="predicted"/>
<dbReference type="STRING" id="246786.GS18_0218365"/>
<accession>A0A084GKT6</accession>
<dbReference type="AlphaFoldDB" id="A0A084GKT6"/>
<sequence>MNYKNMKFPRKNMSPSQKQFIRELLQRRQAPITLMHRFFQIAAAAVLLLGIGVFSVYLANESGRSGEQTYAIDLPQGMDILKREKGLEFKLGERTVGGAVPSSTKEKQSLESSPGIFEIKEITNLAYPAERLLQHVKTMTAVQTYHYFLELEDGTLVRVYFHTPYVTEEQAEEAMKTFRAGD</sequence>
<evidence type="ECO:0000313" key="2">
    <source>
        <dbReference type="Proteomes" id="UP000028549"/>
    </source>
</evidence>
<protein>
    <submittedName>
        <fullName evidence="1">Uncharacterized protein</fullName>
    </submittedName>
</protein>
<organism evidence="1 2">
    <name type="scientific">Metabacillus indicus</name>
    <name type="common">Bacillus indicus</name>
    <dbReference type="NCBI Taxonomy" id="246786"/>
    <lineage>
        <taxon>Bacteria</taxon>
        <taxon>Bacillati</taxon>
        <taxon>Bacillota</taxon>
        <taxon>Bacilli</taxon>
        <taxon>Bacillales</taxon>
        <taxon>Bacillaceae</taxon>
        <taxon>Metabacillus</taxon>
    </lineage>
</organism>
<name>A0A084GKT6_METID</name>
<comment type="caution">
    <text evidence="1">The sequence shown here is derived from an EMBL/GenBank/DDBJ whole genome shotgun (WGS) entry which is preliminary data.</text>
</comment>